<comment type="similarity">
    <text evidence="2">Belongs to the bacterial diacylglycerol kinase family.</text>
</comment>
<dbReference type="CDD" id="cd14263">
    <property type="entry name" value="DAGK_IM_like"/>
    <property type="match status" value="1"/>
</dbReference>
<dbReference type="PANTHER" id="PTHR34299:SF1">
    <property type="entry name" value="DIACYLGLYCEROL KINASE"/>
    <property type="match status" value="1"/>
</dbReference>
<evidence type="ECO:0000256" key="15">
    <source>
        <dbReference type="PIRSR" id="PIRSR600829-1"/>
    </source>
</evidence>
<comment type="cofactor">
    <cofactor evidence="18">
        <name>Mg(2+)</name>
        <dbReference type="ChEBI" id="CHEBI:18420"/>
    </cofactor>
    <text evidence="18">Mn(2+), Zn(2+), Cd(2+) and Co(2+) support activity to lesser extents.</text>
</comment>
<feature type="binding site" evidence="16">
    <location>
        <position position="96"/>
    </location>
    <ligand>
        <name>substrate</name>
    </ligand>
</feature>
<evidence type="ECO:0000256" key="16">
    <source>
        <dbReference type="PIRSR" id="PIRSR600829-2"/>
    </source>
</evidence>
<dbReference type="AlphaFoldDB" id="D2R0D8"/>
<keyword evidence="8 20" id="KW-0418">Kinase</keyword>
<dbReference type="GO" id="GO:0046872">
    <property type="term" value="F:metal ion binding"/>
    <property type="evidence" value="ECO:0007669"/>
    <property type="project" value="UniProtKB-KW"/>
</dbReference>
<evidence type="ECO:0000313" key="20">
    <source>
        <dbReference type="EMBL" id="ADB14806.1"/>
    </source>
</evidence>
<dbReference type="Pfam" id="PF01219">
    <property type="entry name" value="DAGK_prokar"/>
    <property type="match status" value="1"/>
</dbReference>
<keyword evidence="12 19" id="KW-0472">Membrane</keyword>
<dbReference type="KEGG" id="psl:Psta_0110"/>
<evidence type="ECO:0000313" key="21">
    <source>
        <dbReference type="Proteomes" id="UP000001887"/>
    </source>
</evidence>
<keyword evidence="10 19" id="KW-1133">Transmembrane helix</keyword>
<keyword evidence="13" id="KW-0594">Phospholipid biosynthesis</keyword>
<feature type="binding site" evidence="18">
    <location>
        <position position="74"/>
    </location>
    <ligand>
        <name>a divalent metal cation</name>
        <dbReference type="ChEBI" id="CHEBI:60240"/>
    </ligand>
</feature>
<dbReference type="STRING" id="530564.Psta_0110"/>
<dbReference type="InterPro" id="IPR036945">
    <property type="entry name" value="DAGK_sf"/>
</dbReference>
<feature type="binding site" evidence="18">
    <location>
        <position position="26"/>
    </location>
    <ligand>
        <name>a divalent metal cation</name>
        <dbReference type="ChEBI" id="CHEBI:60240"/>
    </ligand>
</feature>
<evidence type="ECO:0000256" key="3">
    <source>
        <dbReference type="ARBA" id="ARBA00022475"/>
    </source>
</evidence>
<keyword evidence="14" id="KW-1208">Phospholipid metabolism</keyword>
<evidence type="ECO:0000256" key="9">
    <source>
        <dbReference type="ARBA" id="ARBA00022840"/>
    </source>
</evidence>
<feature type="transmembrane region" description="Helical" evidence="19">
    <location>
        <begin position="94"/>
        <end position="114"/>
    </location>
</feature>
<dbReference type="Proteomes" id="UP000001887">
    <property type="component" value="Chromosome"/>
</dbReference>
<dbReference type="GO" id="GO:0005886">
    <property type="term" value="C:plasma membrane"/>
    <property type="evidence" value="ECO:0007669"/>
    <property type="project" value="UniProtKB-SubCell"/>
</dbReference>
<name>D2R0D8_PIRSD</name>
<evidence type="ECO:0000256" key="1">
    <source>
        <dbReference type="ARBA" id="ARBA00004651"/>
    </source>
</evidence>
<dbReference type="EMBL" id="CP001848">
    <property type="protein sequence ID" value="ADB14806.1"/>
    <property type="molecule type" value="Genomic_DNA"/>
</dbReference>
<keyword evidence="11" id="KW-0443">Lipid metabolism</keyword>
<dbReference type="InterPro" id="IPR000829">
    <property type="entry name" value="DAGK"/>
</dbReference>
<evidence type="ECO:0000256" key="17">
    <source>
        <dbReference type="PIRSR" id="PIRSR600829-3"/>
    </source>
</evidence>
<feature type="binding site" evidence="16">
    <location>
        <position position="67"/>
    </location>
    <ligand>
        <name>substrate</name>
    </ligand>
</feature>
<keyword evidence="5" id="KW-0808">Transferase</keyword>
<evidence type="ECO:0000256" key="6">
    <source>
        <dbReference type="ARBA" id="ARBA00022692"/>
    </source>
</evidence>
<comment type="subcellular location">
    <subcellularLocation>
        <location evidence="1">Cell membrane</location>
        <topology evidence="1">Multi-pass membrane protein</topology>
    </subcellularLocation>
</comment>
<keyword evidence="4" id="KW-0444">Lipid biosynthesis</keyword>
<keyword evidence="18" id="KW-0460">Magnesium</keyword>
<evidence type="ECO:0000256" key="10">
    <source>
        <dbReference type="ARBA" id="ARBA00022989"/>
    </source>
</evidence>
<feature type="transmembrane region" description="Helical" evidence="19">
    <location>
        <begin position="29"/>
        <end position="46"/>
    </location>
</feature>
<evidence type="ECO:0000256" key="7">
    <source>
        <dbReference type="ARBA" id="ARBA00022741"/>
    </source>
</evidence>
<evidence type="ECO:0000256" key="2">
    <source>
        <dbReference type="ARBA" id="ARBA00005967"/>
    </source>
</evidence>
<evidence type="ECO:0000256" key="11">
    <source>
        <dbReference type="ARBA" id="ARBA00023098"/>
    </source>
</evidence>
<evidence type="ECO:0000256" key="5">
    <source>
        <dbReference type="ARBA" id="ARBA00022679"/>
    </source>
</evidence>
<dbReference type="GO" id="GO:0008654">
    <property type="term" value="P:phospholipid biosynthetic process"/>
    <property type="evidence" value="ECO:0007669"/>
    <property type="project" value="UniProtKB-KW"/>
</dbReference>
<dbReference type="GO" id="GO:0005524">
    <property type="term" value="F:ATP binding"/>
    <property type="evidence" value="ECO:0007669"/>
    <property type="project" value="UniProtKB-KW"/>
</dbReference>
<dbReference type="eggNOG" id="COG0818">
    <property type="taxonomic scope" value="Bacteria"/>
</dbReference>
<keyword evidence="9 17" id="KW-0067">ATP-binding</keyword>
<protein>
    <submittedName>
        <fullName evidence="20">Diacylglycerol kinase</fullName>
    </submittedName>
</protein>
<keyword evidence="6 19" id="KW-0812">Transmembrane</keyword>
<keyword evidence="21" id="KW-1185">Reference proteome</keyword>
<feature type="binding site" evidence="17">
    <location>
        <position position="26"/>
    </location>
    <ligand>
        <name>ATP</name>
        <dbReference type="ChEBI" id="CHEBI:30616"/>
    </ligand>
</feature>
<sequence length="129" mass="14297">MNPRRQSWFRKFASAMRGIGIAIGGERSFYVHLPVAALMLLLSFWVRMPFSYMVWIIAAIGAVFTAEIFNTAIERLARRVSLKDDPEIADVCDIASGAVLVTAITAVVIGVLILGPRLILVMHNIVIRQ</sequence>
<dbReference type="GO" id="GO:0016301">
    <property type="term" value="F:kinase activity"/>
    <property type="evidence" value="ECO:0007669"/>
    <property type="project" value="UniProtKB-KW"/>
</dbReference>
<keyword evidence="18" id="KW-0479">Metal-binding</keyword>
<dbReference type="HOGENOM" id="CLU_112343_2_2_0"/>
<feature type="binding site" evidence="17">
    <location>
        <position position="74"/>
    </location>
    <ligand>
        <name>ATP</name>
        <dbReference type="ChEBI" id="CHEBI:30616"/>
    </ligand>
</feature>
<dbReference type="PANTHER" id="PTHR34299">
    <property type="entry name" value="DIACYLGLYCEROL KINASE"/>
    <property type="match status" value="1"/>
</dbReference>
<evidence type="ECO:0000256" key="4">
    <source>
        <dbReference type="ARBA" id="ARBA00022516"/>
    </source>
</evidence>
<proteinExistence type="inferred from homology"/>
<keyword evidence="7 17" id="KW-0547">Nucleotide-binding</keyword>
<keyword evidence="3" id="KW-1003">Cell membrane</keyword>
<feature type="active site" description="Proton acceptor" evidence="15">
    <location>
        <position position="67"/>
    </location>
</feature>
<reference evidence="20 21" key="1">
    <citation type="journal article" date="2009" name="Stand. Genomic Sci.">
        <title>Complete genome sequence of Pirellula staleyi type strain (ATCC 27377).</title>
        <authorList>
            <person name="Clum A."/>
            <person name="Tindall B.J."/>
            <person name="Sikorski J."/>
            <person name="Ivanova N."/>
            <person name="Mavrommatis K."/>
            <person name="Lucas S."/>
            <person name="Glavina del Rio T."/>
            <person name="Nolan M."/>
            <person name="Chen F."/>
            <person name="Tice H."/>
            <person name="Pitluck S."/>
            <person name="Cheng J.F."/>
            <person name="Chertkov O."/>
            <person name="Brettin T."/>
            <person name="Han C."/>
            <person name="Detter J.C."/>
            <person name="Kuske C."/>
            <person name="Bruce D."/>
            <person name="Goodwin L."/>
            <person name="Ovchinikova G."/>
            <person name="Pati A."/>
            <person name="Mikhailova N."/>
            <person name="Chen A."/>
            <person name="Palaniappan K."/>
            <person name="Land M."/>
            <person name="Hauser L."/>
            <person name="Chang Y.J."/>
            <person name="Jeffries C.D."/>
            <person name="Chain P."/>
            <person name="Rohde M."/>
            <person name="Goker M."/>
            <person name="Bristow J."/>
            <person name="Eisen J.A."/>
            <person name="Markowitz V."/>
            <person name="Hugenholtz P."/>
            <person name="Kyrpides N.C."/>
            <person name="Klenk H.P."/>
            <person name="Lapidus A."/>
        </authorList>
    </citation>
    <scope>NUCLEOTIDE SEQUENCE [LARGE SCALE GENOMIC DNA]</scope>
    <source>
        <strain evidence="21">ATCC 27377 / DSM 6068 / ICPB 4128</strain>
    </source>
</reference>
<dbReference type="Gene3D" id="1.10.287.3610">
    <property type="match status" value="1"/>
</dbReference>
<accession>D2R0D8</accession>
<evidence type="ECO:0000256" key="19">
    <source>
        <dbReference type="SAM" id="Phobius"/>
    </source>
</evidence>
<evidence type="ECO:0000256" key="14">
    <source>
        <dbReference type="ARBA" id="ARBA00023264"/>
    </source>
</evidence>
<dbReference type="OrthoDB" id="290917at2"/>
<evidence type="ECO:0000256" key="12">
    <source>
        <dbReference type="ARBA" id="ARBA00023136"/>
    </source>
</evidence>
<feature type="transmembrane region" description="Helical" evidence="19">
    <location>
        <begin position="52"/>
        <end position="73"/>
    </location>
</feature>
<evidence type="ECO:0000256" key="18">
    <source>
        <dbReference type="PIRSR" id="PIRSR600829-4"/>
    </source>
</evidence>
<evidence type="ECO:0000256" key="8">
    <source>
        <dbReference type="ARBA" id="ARBA00022777"/>
    </source>
</evidence>
<evidence type="ECO:0000256" key="13">
    <source>
        <dbReference type="ARBA" id="ARBA00023209"/>
    </source>
</evidence>
<gene>
    <name evidence="20" type="ordered locus">Psta_0110</name>
</gene>
<organism evidence="20 21">
    <name type="scientific">Pirellula staleyi (strain ATCC 27377 / DSM 6068 / ICPB 4128)</name>
    <name type="common">Pirella staleyi</name>
    <dbReference type="NCBI Taxonomy" id="530564"/>
    <lineage>
        <taxon>Bacteria</taxon>
        <taxon>Pseudomonadati</taxon>
        <taxon>Planctomycetota</taxon>
        <taxon>Planctomycetia</taxon>
        <taxon>Pirellulales</taxon>
        <taxon>Pirellulaceae</taxon>
        <taxon>Pirellula</taxon>
    </lineage>
</organism>